<evidence type="ECO:0000313" key="3">
    <source>
        <dbReference type="Proteomes" id="UP000190341"/>
    </source>
</evidence>
<dbReference type="PANTHER" id="PTHR32060">
    <property type="entry name" value="TAIL-SPECIFIC PROTEASE"/>
    <property type="match status" value="1"/>
</dbReference>
<dbReference type="AlphaFoldDB" id="A0A1T5J4N6"/>
<dbReference type="InterPro" id="IPR005151">
    <property type="entry name" value="Tail-specific_protease"/>
</dbReference>
<protein>
    <submittedName>
        <fullName evidence="2">Peptidase family S41</fullName>
    </submittedName>
</protein>
<dbReference type="RefSeq" id="WP_079722914.1">
    <property type="nucleotide sequence ID" value="NZ_BMCL01000003.1"/>
</dbReference>
<dbReference type="STRING" id="428993.SAMN06296058_0522"/>
<gene>
    <name evidence="2" type="ORF">SAMN06296058_0522</name>
</gene>
<dbReference type="InterPro" id="IPR029045">
    <property type="entry name" value="ClpP/crotonase-like_dom_sf"/>
</dbReference>
<dbReference type="GO" id="GO:0006508">
    <property type="term" value="P:proteolysis"/>
    <property type="evidence" value="ECO:0007669"/>
    <property type="project" value="InterPro"/>
</dbReference>
<reference evidence="2 3" key="1">
    <citation type="submission" date="2017-02" db="EMBL/GenBank/DDBJ databases">
        <authorList>
            <person name="Peterson S.W."/>
        </authorList>
    </citation>
    <scope>NUCLEOTIDE SEQUENCE [LARGE SCALE GENOMIC DNA]</scope>
    <source>
        <strain evidence="2 3">P15</strain>
    </source>
</reference>
<evidence type="ECO:0000313" key="2">
    <source>
        <dbReference type="EMBL" id="SKC46336.1"/>
    </source>
</evidence>
<keyword evidence="3" id="KW-1185">Reference proteome</keyword>
<evidence type="ECO:0000259" key="1">
    <source>
        <dbReference type="SMART" id="SM00245"/>
    </source>
</evidence>
<dbReference type="EMBL" id="FUZV01000001">
    <property type="protein sequence ID" value="SKC46336.1"/>
    <property type="molecule type" value="Genomic_DNA"/>
</dbReference>
<proteinExistence type="predicted"/>
<organism evidence="2 3">
    <name type="scientific">Pseudoxanthomonas indica</name>
    <dbReference type="NCBI Taxonomy" id="428993"/>
    <lineage>
        <taxon>Bacteria</taxon>
        <taxon>Pseudomonadati</taxon>
        <taxon>Pseudomonadota</taxon>
        <taxon>Gammaproteobacteria</taxon>
        <taxon>Lysobacterales</taxon>
        <taxon>Lysobacteraceae</taxon>
        <taxon>Pseudoxanthomonas</taxon>
    </lineage>
</organism>
<feature type="domain" description="Tail specific protease" evidence="1">
    <location>
        <begin position="173"/>
        <end position="388"/>
    </location>
</feature>
<dbReference type="GO" id="GO:0008236">
    <property type="term" value="F:serine-type peptidase activity"/>
    <property type="evidence" value="ECO:0007669"/>
    <property type="project" value="InterPro"/>
</dbReference>
<dbReference type="Proteomes" id="UP000190341">
    <property type="component" value="Unassembled WGS sequence"/>
</dbReference>
<sequence>MSPASPGRWYRTRRWMLRSAAALVVVAVALVAWDAASYDARPWLADYARIKHGMAQGYANLDWISQQRRVDLAALDRRTTQALTNAHSRVRAFFVLRDFVRAFKDPHLRFEQRQSAAPAGQVGSVVEQVANEKLAVVASCEAAGYEEGNHAFRFDFAQLPGWRQLADGPFPTGIAGDVGVLRIAQFGEDRYLASCRQVLRSGLDARALQLAVRARLQEQLRQRLAALQASGAKRLLVDVSGNGGGSEWVSDVIALMTDRRMSRAAPRLVAPACQRARVWQGHRDCPVFDLALEREELVGTGAWQGPVLILSDGGTASASEDFVAWLQQNHVATVIGERTLGAGCGYVDGGTRVSLHELPLDVVMPNCARFLEDGRNEIEGIAPDVPLEVAAEDAPAQLASLLRGRL</sequence>
<dbReference type="GO" id="GO:0004175">
    <property type="term" value="F:endopeptidase activity"/>
    <property type="evidence" value="ECO:0007669"/>
    <property type="project" value="TreeGrafter"/>
</dbReference>
<dbReference type="Gene3D" id="3.90.226.10">
    <property type="entry name" value="2-enoyl-CoA Hydratase, Chain A, domain 1"/>
    <property type="match status" value="1"/>
</dbReference>
<dbReference type="PANTHER" id="PTHR32060:SF22">
    <property type="entry name" value="CARBOXYL-TERMINAL-PROCESSING PEPTIDASE 3, CHLOROPLASTIC"/>
    <property type="match status" value="1"/>
</dbReference>
<dbReference type="OrthoDB" id="7210007at2"/>
<dbReference type="SMART" id="SM00245">
    <property type="entry name" value="TSPc"/>
    <property type="match status" value="1"/>
</dbReference>
<accession>A0A1T5J4N6</accession>
<dbReference type="Pfam" id="PF03572">
    <property type="entry name" value="Peptidase_S41"/>
    <property type="match status" value="1"/>
</dbReference>
<dbReference type="SUPFAM" id="SSF52096">
    <property type="entry name" value="ClpP/crotonase"/>
    <property type="match status" value="1"/>
</dbReference>
<dbReference type="CDD" id="cd06567">
    <property type="entry name" value="Peptidase_S41"/>
    <property type="match status" value="1"/>
</dbReference>
<name>A0A1T5J4N6_9GAMM</name>